<feature type="compositionally biased region" description="Low complexity" evidence="2">
    <location>
        <begin position="458"/>
        <end position="479"/>
    </location>
</feature>
<feature type="domain" description="Arrestin C-terminal-like" evidence="3">
    <location>
        <begin position="168"/>
        <end position="311"/>
    </location>
</feature>
<dbReference type="GO" id="GO:0031625">
    <property type="term" value="F:ubiquitin protein ligase binding"/>
    <property type="evidence" value="ECO:0007669"/>
    <property type="project" value="TreeGrafter"/>
</dbReference>
<dbReference type="InterPro" id="IPR014756">
    <property type="entry name" value="Ig_E-set"/>
</dbReference>
<evidence type="ECO:0000256" key="1">
    <source>
        <dbReference type="ARBA" id="ARBA00037950"/>
    </source>
</evidence>
<evidence type="ECO:0000256" key="2">
    <source>
        <dbReference type="SAM" id="MobiDB-lite"/>
    </source>
</evidence>
<evidence type="ECO:0000313" key="4">
    <source>
        <dbReference type="EMBL" id="ORE01483.1"/>
    </source>
</evidence>
<feature type="compositionally biased region" description="Low complexity" evidence="2">
    <location>
        <begin position="690"/>
        <end position="703"/>
    </location>
</feature>
<feature type="compositionally biased region" description="Polar residues" evidence="2">
    <location>
        <begin position="656"/>
        <end position="686"/>
    </location>
</feature>
<feature type="region of interest" description="Disordered" evidence="2">
    <location>
        <begin position="317"/>
        <end position="339"/>
    </location>
</feature>
<dbReference type="Gene3D" id="2.60.40.640">
    <property type="match status" value="2"/>
</dbReference>
<dbReference type="Pfam" id="PF02752">
    <property type="entry name" value="Arrestin_C"/>
    <property type="match status" value="1"/>
</dbReference>
<dbReference type="SMART" id="SM01017">
    <property type="entry name" value="Arrestin_C"/>
    <property type="match status" value="1"/>
</dbReference>
<proteinExistence type="inferred from homology"/>
<organism evidence="4">
    <name type="scientific">Rhizopus microsporus var. microsporus</name>
    <dbReference type="NCBI Taxonomy" id="86635"/>
    <lineage>
        <taxon>Eukaryota</taxon>
        <taxon>Fungi</taxon>
        <taxon>Fungi incertae sedis</taxon>
        <taxon>Mucoromycota</taxon>
        <taxon>Mucoromycotina</taxon>
        <taxon>Mucoromycetes</taxon>
        <taxon>Mucorales</taxon>
        <taxon>Mucorineae</taxon>
        <taxon>Rhizopodaceae</taxon>
        <taxon>Rhizopus</taxon>
    </lineage>
</organism>
<dbReference type="EMBL" id="KV922130">
    <property type="protein sequence ID" value="ORE01483.1"/>
    <property type="molecule type" value="Genomic_DNA"/>
</dbReference>
<feature type="compositionally biased region" description="Polar residues" evidence="2">
    <location>
        <begin position="716"/>
        <end position="725"/>
    </location>
</feature>
<dbReference type="VEuPathDB" id="FungiDB:BCV72DRAFT_236328"/>
<dbReference type="InterPro" id="IPR014752">
    <property type="entry name" value="Arrestin-like_C"/>
</dbReference>
<feature type="compositionally biased region" description="Acidic residues" evidence="2">
    <location>
        <begin position="317"/>
        <end position="326"/>
    </location>
</feature>
<dbReference type="InterPro" id="IPR011022">
    <property type="entry name" value="Arrestin_C-like"/>
</dbReference>
<dbReference type="InterPro" id="IPR050357">
    <property type="entry name" value="Arrestin_domain-protein"/>
</dbReference>
<feature type="compositionally biased region" description="Polar residues" evidence="2">
    <location>
        <begin position="329"/>
        <end position="339"/>
    </location>
</feature>
<accession>A0A1X0QNZ3</accession>
<dbReference type="SUPFAM" id="SSF81296">
    <property type="entry name" value="E set domains"/>
    <property type="match status" value="2"/>
</dbReference>
<dbReference type="Pfam" id="PF00339">
    <property type="entry name" value="Arrestin_N"/>
    <property type="match status" value="1"/>
</dbReference>
<dbReference type="InterPro" id="IPR011021">
    <property type="entry name" value="Arrestin-like_N"/>
</dbReference>
<dbReference type="GO" id="GO:0005829">
    <property type="term" value="C:cytosol"/>
    <property type="evidence" value="ECO:0007669"/>
    <property type="project" value="TreeGrafter"/>
</dbReference>
<dbReference type="GO" id="GO:0030674">
    <property type="term" value="F:protein-macromolecule adaptor activity"/>
    <property type="evidence" value="ECO:0007669"/>
    <property type="project" value="TreeGrafter"/>
</dbReference>
<dbReference type="OrthoDB" id="7785529at2759"/>
<protein>
    <recommendedName>
        <fullName evidence="3">Arrestin C-terminal-like domain-containing protein</fullName>
    </recommendedName>
</protein>
<feature type="region of interest" description="Disordered" evidence="2">
    <location>
        <begin position="522"/>
        <end position="592"/>
    </location>
</feature>
<dbReference type="GO" id="GO:0005886">
    <property type="term" value="C:plasma membrane"/>
    <property type="evidence" value="ECO:0007669"/>
    <property type="project" value="TreeGrafter"/>
</dbReference>
<dbReference type="AlphaFoldDB" id="A0A1X0QNZ3"/>
<comment type="similarity">
    <text evidence="1">Belongs to the arrestin family. PalF/RIM8 subfamily.</text>
</comment>
<feature type="region of interest" description="Disordered" evidence="2">
    <location>
        <begin position="456"/>
        <end position="503"/>
    </location>
</feature>
<feature type="region of interest" description="Disordered" evidence="2">
    <location>
        <begin position="656"/>
        <end position="734"/>
    </location>
</feature>
<name>A0A1X0QNZ3_RHIZD</name>
<feature type="compositionally biased region" description="Pro residues" evidence="2">
    <location>
        <begin position="561"/>
        <end position="576"/>
    </location>
</feature>
<feature type="compositionally biased region" description="Low complexity" evidence="2">
    <location>
        <begin position="523"/>
        <end position="533"/>
    </location>
</feature>
<feature type="region of interest" description="Disordered" evidence="2">
    <location>
        <begin position="400"/>
        <end position="440"/>
    </location>
</feature>
<sequence length="734" mass="81603">MTDLFKSNENEFYIELKQERYYFPGDDISGDIVLDLKKPTKTNNIKVSLEGCAEIGGKSTTIYSKSLYVAEPPAGEKSYYLEAHTHRFPFKMNIPSSSELKLPSTLEIPKLLKISYRLIAVHNRPYVIVEKFCSMATETVTILEDINVEADDLKGEHTQIRELVLTGETRKVKVAVSLGKRAAVKGDIIPITVTIHHIGVMVRSKAIKIQLMRYVYYGKNKNEVFGPKIISETTSNIEISGPTSFTKSFNLKLPIPAASSCPTVDISCNVFKIEYVIRASVNLNEENPLRREEPSDIASFNIPFIIGTYPKLSFSIDDDEEEESESIDQNTVDTDSTNPSEYDQVFEKMKEIDLNSIPTTPVSVKQDTPPLIYQKPDEIDVPDIQTPKKGFKALTPLSRLQETPPATPTTALSTKSNGFNAQSPTQDTFKQQSPLSTPTVRHQVTVVSPPMEKLHVIQSTSHSPSPSTNTSPQMSQSSTYSRHSSGSIASVHKQESAASMNGLERQESMRWVLPNKDTAVTVSPSISNSSQPINSPPPLPARPSANGNNGSMPTIANSKPLPVPTSPVPPPLPSRPRPTTNLSSPSSHNLPVKHNTIGSPYHHVNHQPLQTSLSQPILSYSHQPQSNVTYPQQYNGNTFVSMPIPTIPDMQLQQQQPHNAYHNYSHNSPQQPNQPYYASHSNTTVDHSNHYQNNTAYAHNNNNVPFPQPHDPFGNTIYQQHNPTHYQPPPYYTL</sequence>
<dbReference type="PANTHER" id="PTHR11188">
    <property type="entry name" value="ARRESTIN DOMAIN CONTAINING PROTEIN"/>
    <property type="match status" value="1"/>
</dbReference>
<dbReference type="PANTHER" id="PTHR11188:SF161">
    <property type="entry name" value="PH-RESPONSE REGULATOR PROTEIN PALF_RIM8"/>
    <property type="match status" value="1"/>
</dbReference>
<feature type="compositionally biased region" description="Polar residues" evidence="2">
    <location>
        <begin position="580"/>
        <end position="589"/>
    </location>
</feature>
<dbReference type="GO" id="GO:0070086">
    <property type="term" value="P:ubiquitin-dependent endocytosis"/>
    <property type="evidence" value="ECO:0007669"/>
    <property type="project" value="TreeGrafter"/>
</dbReference>
<feature type="compositionally biased region" description="Polar residues" evidence="2">
    <location>
        <begin position="412"/>
        <end position="440"/>
    </location>
</feature>
<gene>
    <name evidence="4" type="ORF">BCV72DRAFT_236328</name>
</gene>
<feature type="compositionally biased region" description="Polar residues" evidence="2">
    <location>
        <begin position="545"/>
        <end position="557"/>
    </location>
</feature>
<dbReference type="Proteomes" id="UP000242414">
    <property type="component" value="Unassembled WGS sequence"/>
</dbReference>
<reference evidence="4" key="1">
    <citation type="journal article" date="2016" name="Proc. Natl. Acad. Sci. U.S.A.">
        <title>Lipid metabolic changes in an early divergent fungus govern the establishment of a mutualistic symbiosis with endobacteria.</title>
        <authorList>
            <person name="Lastovetsky O.A."/>
            <person name="Gaspar M.L."/>
            <person name="Mondo S.J."/>
            <person name="LaButti K.M."/>
            <person name="Sandor L."/>
            <person name="Grigoriev I.V."/>
            <person name="Henry S.A."/>
            <person name="Pawlowska T.E."/>
        </authorList>
    </citation>
    <scope>NUCLEOTIDE SEQUENCE [LARGE SCALE GENOMIC DNA]</scope>
    <source>
        <strain evidence="4">ATCC 52814</strain>
    </source>
</reference>
<evidence type="ECO:0000259" key="3">
    <source>
        <dbReference type="SMART" id="SM01017"/>
    </source>
</evidence>